<dbReference type="InterPro" id="IPR008969">
    <property type="entry name" value="CarboxyPept-like_regulatory"/>
</dbReference>
<protein>
    <submittedName>
        <fullName evidence="2">Carboxypeptidase-like regulatory domain-containing protein</fullName>
    </submittedName>
</protein>
<dbReference type="Pfam" id="PF13715">
    <property type="entry name" value="CarbopepD_reg_2"/>
    <property type="match status" value="1"/>
</dbReference>
<dbReference type="EMBL" id="JADIMW010000054">
    <property type="protein sequence ID" value="MBO8438265.1"/>
    <property type="molecule type" value="Genomic_DNA"/>
</dbReference>
<evidence type="ECO:0000313" key="2">
    <source>
        <dbReference type="EMBL" id="MBO8438265.1"/>
    </source>
</evidence>
<evidence type="ECO:0000256" key="1">
    <source>
        <dbReference type="SAM" id="SignalP"/>
    </source>
</evidence>
<feature type="signal peptide" evidence="1">
    <location>
        <begin position="1"/>
        <end position="24"/>
    </location>
</feature>
<dbReference type="SUPFAM" id="SSF48452">
    <property type="entry name" value="TPR-like"/>
    <property type="match status" value="1"/>
</dbReference>
<dbReference type="Gene3D" id="1.25.40.10">
    <property type="entry name" value="Tetratricopeptide repeat domain"/>
    <property type="match status" value="1"/>
</dbReference>
<proteinExistence type="predicted"/>
<feature type="chain" id="PRO_5038606249" evidence="1">
    <location>
        <begin position="25"/>
        <end position="667"/>
    </location>
</feature>
<keyword evidence="2" id="KW-0645">Protease</keyword>
<dbReference type="AlphaFoldDB" id="A0A9D9E5G4"/>
<gene>
    <name evidence="2" type="ORF">IAC54_05130</name>
</gene>
<dbReference type="Proteomes" id="UP000823636">
    <property type="component" value="Unassembled WGS sequence"/>
</dbReference>
<dbReference type="GO" id="GO:0004180">
    <property type="term" value="F:carboxypeptidase activity"/>
    <property type="evidence" value="ECO:0007669"/>
    <property type="project" value="UniProtKB-KW"/>
</dbReference>
<keyword evidence="2" id="KW-0121">Carboxypeptidase</keyword>
<dbReference type="Gene3D" id="2.60.40.1120">
    <property type="entry name" value="Carboxypeptidase-like, regulatory domain"/>
    <property type="match status" value="1"/>
</dbReference>
<keyword evidence="1" id="KW-0732">Signal</keyword>
<reference evidence="2" key="1">
    <citation type="submission" date="2020-10" db="EMBL/GenBank/DDBJ databases">
        <authorList>
            <person name="Gilroy R."/>
        </authorList>
    </citation>
    <scope>NUCLEOTIDE SEQUENCE</scope>
    <source>
        <strain evidence="2">G3-4614</strain>
    </source>
</reference>
<evidence type="ECO:0000313" key="3">
    <source>
        <dbReference type="Proteomes" id="UP000823636"/>
    </source>
</evidence>
<dbReference type="Pfam" id="PF13431">
    <property type="entry name" value="TPR_17"/>
    <property type="match status" value="1"/>
</dbReference>
<reference evidence="2" key="2">
    <citation type="journal article" date="2021" name="PeerJ">
        <title>Extensive microbial diversity within the chicken gut microbiome revealed by metagenomics and culture.</title>
        <authorList>
            <person name="Gilroy R."/>
            <person name="Ravi A."/>
            <person name="Getino M."/>
            <person name="Pursley I."/>
            <person name="Horton D.L."/>
            <person name="Alikhan N.F."/>
            <person name="Baker D."/>
            <person name="Gharbi K."/>
            <person name="Hall N."/>
            <person name="Watson M."/>
            <person name="Adriaenssens E.M."/>
            <person name="Foster-Nyarko E."/>
            <person name="Jarju S."/>
            <person name="Secka A."/>
            <person name="Antonio M."/>
            <person name="Oren A."/>
            <person name="Chaudhuri R.R."/>
            <person name="La Ragione R."/>
            <person name="Hildebrand F."/>
            <person name="Pallen M.J."/>
        </authorList>
    </citation>
    <scope>NUCLEOTIDE SEQUENCE</scope>
    <source>
        <strain evidence="2">G3-4614</strain>
    </source>
</reference>
<sequence>MKLSIKILMSLLIALAIMPTISYAQNIRVTGVVRGNNGERIPGVSITDLGNQRVVGLTDDDGKYSIILSPNATVQFSCMGYSSLKEKIKGRLTIDVELESTANQMEEIVVTANIISTIIFEPSEIEVVGNYFHLRTRYKVPASMMAGDRRLVVQPTIYNVTRKKTFFLRPVVLDGREYLLTQNRMYGFDISRDTLSPYIQKSQMSRQGEIIAYHDSAYIENSRDDYRADVFMSVEDYKKILNVDTISIAHGTVNPLRFFDYNLGARDLTDSAYIPKPELQLRNDKGEVHLTYLPGKSQIDESDPENVRQLEMLRRRITALETNPDARLESVVISGISSPDGNYNSNVVLAKERMAISRDIILSYVSPERREFLTVESDSKVESWEPVYDMMVRDSLNEQAAQLRDIIDRYPGNPDRQFAHISKLPYYRTIIVPKYLPELRRVEYNFGYSIYRVLTDEEIAELYKKDYSTFSRYEFYRMFMMAKDDIERETLYKQALEMYPRFMLAANNLAALYIKQGRSDENILKPFINEKAPEEVLSNQIVAYLDRWKYDSADSVSMLMKETATSEYIKSVTNALNGNYEEAMRTFGSQGGINEVVLLLAMKRNEEAWEKAQELPDESARVMYVKAIIANRLDKVVEAINYIEMALEMDPSLREIAEVDADVKDLL</sequence>
<keyword evidence="2" id="KW-0378">Hydrolase</keyword>
<comment type="caution">
    <text evidence="2">The sequence shown here is derived from an EMBL/GenBank/DDBJ whole genome shotgun (WGS) entry which is preliminary data.</text>
</comment>
<dbReference type="InterPro" id="IPR011990">
    <property type="entry name" value="TPR-like_helical_dom_sf"/>
</dbReference>
<dbReference type="SUPFAM" id="SSF49464">
    <property type="entry name" value="Carboxypeptidase regulatory domain-like"/>
    <property type="match status" value="1"/>
</dbReference>
<name>A0A9D9E5G4_9BACT</name>
<accession>A0A9D9E5G4</accession>
<organism evidence="2 3">
    <name type="scientific">Candidatus Caccoplasma merdipullorum</name>
    <dbReference type="NCBI Taxonomy" id="2840718"/>
    <lineage>
        <taxon>Bacteria</taxon>
        <taxon>Pseudomonadati</taxon>
        <taxon>Bacteroidota</taxon>
        <taxon>Bacteroidia</taxon>
        <taxon>Bacteroidales</taxon>
        <taxon>Bacteroidaceae</taxon>
        <taxon>Bacteroidaceae incertae sedis</taxon>
        <taxon>Candidatus Caccoplasma</taxon>
    </lineage>
</organism>